<comment type="similarity">
    <text evidence="3">Belongs to the HIPP family.</text>
</comment>
<evidence type="ECO:0000313" key="7">
    <source>
        <dbReference type="Proteomes" id="UP000006038"/>
    </source>
</evidence>
<dbReference type="Proteomes" id="UP000006038">
    <property type="component" value="Chromosome 7"/>
</dbReference>
<dbReference type="InterPro" id="IPR036163">
    <property type="entry name" value="HMA_dom_sf"/>
</dbReference>
<evidence type="ECO:0000256" key="2">
    <source>
        <dbReference type="ARBA" id="ARBA00023289"/>
    </source>
</evidence>
<dbReference type="eggNOG" id="KOG1603">
    <property type="taxonomic scope" value="Eukaryota"/>
</dbReference>
<accession>J3MK53</accession>
<dbReference type="PANTHER" id="PTHR46195:SF7">
    <property type="entry name" value="OS07G0298900 PROTEIN"/>
    <property type="match status" value="1"/>
</dbReference>
<dbReference type="Gene3D" id="3.30.70.100">
    <property type="match status" value="1"/>
</dbReference>
<dbReference type="HOGENOM" id="CLU_039886_1_0_1"/>
<feature type="compositionally biased region" description="Acidic residues" evidence="4">
    <location>
        <begin position="139"/>
        <end position="154"/>
    </location>
</feature>
<feature type="compositionally biased region" description="Low complexity" evidence="4">
    <location>
        <begin position="166"/>
        <end position="175"/>
    </location>
</feature>
<evidence type="ECO:0000256" key="1">
    <source>
        <dbReference type="ARBA" id="ARBA00022723"/>
    </source>
</evidence>
<dbReference type="InterPro" id="IPR006121">
    <property type="entry name" value="HMA_dom"/>
</dbReference>
<feature type="domain" description="HMA" evidence="5">
    <location>
        <begin position="11"/>
        <end position="77"/>
    </location>
</feature>
<dbReference type="SUPFAM" id="SSF55008">
    <property type="entry name" value="HMA, heavy metal-associated domain"/>
    <property type="match status" value="1"/>
</dbReference>
<dbReference type="Pfam" id="PF00403">
    <property type="entry name" value="HMA"/>
    <property type="match status" value="1"/>
</dbReference>
<dbReference type="InterPro" id="IPR044577">
    <property type="entry name" value="HIPP4/7/8/17/18/19"/>
</dbReference>
<evidence type="ECO:0000256" key="4">
    <source>
        <dbReference type="SAM" id="MobiDB-lite"/>
    </source>
</evidence>
<keyword evidence="7" id="KW-1185">Reference proteome</keyword>
<feature type="region of interest" description="Disordered" evidence="4">
    <location>
        <begin position="80"/>
        <end position="182"/>
    </location>
</feature>
<feature type="compositionally biased region" description="Basic and acidic residues" evidence="4">
    <location>
        <begin position="96"/>
        <end position="119"/>
    </location>
</feature>
<dbReference type="EnsemblPlants" id="OB07G17850.1">
    <property type="protein sequence ID" value="OB07G17850.1"/>
    <property type="gene ID" value="OB07G17850"/>
</dbReference>
<evidence type="ECO:0000313" key="6">
    <source>
        <dbReference type="EnsemblPlants" id="OB07G17850.1"/>
    </source>
</evidence>
<keyword evidence="2" id="KW-0449">Lipoprotein</keyword>
<proteinExistence type="inferred from homology"/>
<dbReference type="OMA" id="PEACTIM"/>
<dbReference type="STRING" id="4533.J3MK53"/>
<feature type="compositionally biased region" description="Basic and acidic residues" evidence="4">
    <location>
        <begin position="127"/>
        <end position="138"/>
    </location>
</feature>
<protein>
    <recommendedName>
        <fullName evidence="5">HMA domain-containing protein</fullName>
    </recommendedName>
</protein>
<keyword evidence="2" id="KW-0636">Prenylation</keyword>
<organism evidence="6">
    <name type="scientific">Oryza brachyantha</name>
    <name type="common">malo sina</name>
    <dbReference type="NCBI Taxonomy" id="4533"/>
    <lineage>
        <taxon>Eukaryota</taxon>
        <taxon>Viridiplantae</taxon>
        <taxon>Streptophyta</taxon>
        <taxon>Embryophyta</taxon>
        <taxon>Tracheophyta</taxon>
        <taxon>Spermatophyta</taxon>
        <taxon>Magnoliopsida</taxon>
        <taxon>Liliopsida</taxon>
        <taxon>Poales</taxon>
        <taxon>Poaceae</taxon>
        <taxon>BOP clade</taxon>
        <taxon>Oryzoideae</taxon>
        <taxon>Oryzeae</taxon>
        <taxon>Oryzinae</taxon>
        <taxon>Oryza</taxon>
    </lineage>
</organism>
<name>J3MK53_ORYBR</name>
<reference evidence="6" key="1">
    <citation type="journal article" date="2013" name="Nat. Commun.">
        <title>Whole-genome sequencing of Oryza brachyantha reveals mechanisms underlying Oryza genome evolution.</title>
        <authorList>
            <person name="Chen J."/>
            <person name="Huang Q."/>
            <person name="Gao D."/>
            <person name="Wang J."/>
            <person name="Lang Y."/>
            <person name="Liu T."/>
            <person name="Li B."/>
            <person name="Bai Z."/>
            <person name="Luis Goicoechea J."/>
            <person name="Liang C."/>
            <person name="Chen C."/>
            <person name="Zhang W."/>
            <person name="Sun S."/>
            <person name="Liao Y."/>
            <person name="Zhang X."/>
            <person name="Yang L."/>
            <person name="Song C."/>
            <person name="Wang M."/>
            <person name="Shi J."/>
            <person name="Liu G."/>
            <person name="Liu J."/>
            <person name="Zhou H."/>
            <person name="Zhou W."/>
            <person name="Yu Q."/>
            <person name="An N."/>
            <person name="Chen Y."/>
            <person name="Cai Q."/>
            <person name="Wang B."/>
            <person name="Liu B."/>
            <person name="Min J."/>
            <person name="Huang Y."/>
            <person name="Wu H."/>
            <person name="Li Z."/>
            <person name="Zhang Y."/>
            <person name="Yin Y."/>
            <person name="Song W."/>
            <person name="Jiang J."/>
            <person name="Jackson S.A."/>
            <person name="Wing R.A."/>
            <person name="Wang J."/>
            <person name="Chen M."/>
        </authorList>
    </citation>
    <scope>NUCLEOTIDE SEQUENCE [LARGE SCALE GENOMIC DNA]</scope>
    <source>
        <strain evidence="6">cv. IRGC 101232</strain>
    </source>
</reference>
<sequence>MDKEMAEDDLEMVVVMRIDLHCEACCEEIKRRVLKIKGVEEVVPHMKSSQVTVRGKIEPATLAGLIHKWTGRRAAIFRAEPLLQQPSPSPPPSPPKVDEGHPEAAPEPVPEKEETKEGDQPPSSDDAQEKEGAAAEEKEKEEEEGEPVDEEEEGRGELQNENPIVGAAGSSNGAAEESHTATTTNGHLFRAAVQEPVAAVAPESEKTATGNQLYQCRYYYYPAYTYDAYPCPQYRDQFQQQNYSYAAGYPPAMYGYYPRHVPEAFSDENPNVCSVM</sequence>
<keyword evidence="1" id="KW-0479">Metal-binding</keyword>
<dbReference type="PROSITE" id="PS50846">
    <property type="entry name" value="HMA_2"/>
    <property type="match status" value="1"/>
</dbReference>
<dbReference type="PANTHER" id="PTHR46195">
    <property type="entry name" value="HEAVY METAL-ASSOCIATED ISOPRENYLATED PLANT PROTEIN 7"/>
    <property type="match status" value="1"/>
</dbReference>
<evidence type="ECO:0000259" key="5">
    <source>
        <dbReference type="PROSITE" id="PS50846"/>
    </source>
</evidence>
<dbReference type="Gramene" id="OB07G17850.1">
    <property type="protein sequence ID" value="OB07G17850.1"/>
    <property type="gene ID" value="OB07G17850"/>
</dbReference>
<evidence type="ECO:0000256" key="3">
    <source>
        <dbReference type="ARBA" id="ARBA00024045"/>
    </source>
</evidence>
<dbReference type="GO" id="GO:0046872">
    <property type="term" value="F:metal ion binding"/>
    <property type="evidence" value="ECO:0007669"/>
    <property type="project" value="UniProtKB-KW"/>
</dbReference>
<dbReference type="CDD" id="cd00371">
    <property type="entry name" value="HMA"/>
    <property type="match status" value="1"/>
</dbReference>
<dbReference type="AlphaFoldDB" id="J3MK53"/>
<reference evidence="6" key="2">
    <citation type="submission" date="2013-04" db="UniProtKB">
        <authorList>
            <consortium name="EnsemblPlants"/>
        </authorList>
    </citation>
    <scope>IDENTIFICATION</scope>
</reference>